<dbReference type="InterPro" id="IPR027304">
    <property type="entry name" value="Trigger_fact/SurA_dom_sf"/>
</dbReference>
<name>B8HZU4_RUMCH</name>
<feature type="transmembrane region" description="Helical" evidence="1">
    <location>
        <begin position="12"/>
        <end position="29"/>
    </location>
</feature>
<dbReference type="HOGENOM" id="CLU_101014_0_0_9"/>
<dbReference type="eggNOG" id="ENOG5030F92">
    <property type="taxonomic scope" value="Bacteria"/>
</dbReference>
<dbReference type="SUPFAM" id="SSF109998">
    <property type="entry name" value="Triger factor/SurA peptide-binding domain-like"/>
    <property type="match status" value="1"/>
</dbReference>
<dbReference type="RefSeq" id="WP_015924600.1">
    <property type="nucleotide sequence ID" value="NC_011898.1"/>
</dbReference>
<dbReference type="EMBL" id="CP001348">
    <property type="protein sequence ID" value="ACL75444.1"/>
    <property type="molecule type" value="Genomic_DNA"/>
</dbReference>
<dbReference type="AlphaFoldDB" id="B8HZU4"/>
<accession>B8HZU4</accession>
<evidence type="ECO:0000313" key="3">
    <source>
        <dbReference type="Proteomes" id="UP000001349"/>
    </source>
</evidence>
<evidence type="ECO:0008006" key="4">
    <source>
        <dbReference type="Google" id="ProtNLM"/>
    </source>
</evidence>
<dbReference type="OrthoDB" id="1739752at2"/>
<dbReference type="Gene3D" id="1.10.4030.10">
    <property type="entry name" value="Porin chaperone SurA, peptide-binding domain"/>
    <property type="match status" value="1"/>
</dbReference>
<gene>
    <name evidence="2" type="ordered locus">Ccel_1085</name>
</gene>
<dbReference type="KEGG" id="cce:Ccel_1085"/>
<dbReference type="Proteomes" id="UP000001349">
    <property type="component" value="Chromosome"/>
</dbReference>
<keyword evidence="1" id="KW-0812">Transmembrane</keyword>
<keyword evidence="3" id="KW-1185">Reference proteome</keyword>
<evidence type="ECO:0000256" key="1">
    <source>
        <dbReference type="SAM" id="Phobius"/>
    </source>
</evidence>
<sequence precursor="true">MVHGNNRKKVVIIAVTAVILIFGIVGYTFSKSESAAKFFGIKQSQTLTKAGKDIVATINGENITKKGFNTYKAMINSENKLSDKEILDRIVESHVVYTQAVKEGFRVSDHQVEAAIKSAREEISMDSKQYKAFKEYISGLKMSEDEYWESVKPTYKKALIRGAYKNALKQKFKKVKLEDPNEVNSKFSEFYDREIKDLISQAKIQSFLK</sequence>
<dbReference type="Pfam" id="PF13623">
    <property type="entry name" value="SurA_N_2"/>
    <property type="match status" value="1"/>
</dbReference>
<protein>
    <recommendedName>
        <fullName evidence="4">SurA domain protein</fullName>
    </recommendedName>
</protein>
<organism evidence="2 3">
    <name type="scientific">Ruminiclostridium cellulolyticum (strain ATCC 35319 / DSM 5812 / JCM 6584 / H10)</name>
    <name type="common">Clostridium cellulolyticum</name>
    <dbReference type="NCBI Taxonomy" id="394503"/>
    <lineage>
        <taxon>Bacteria</taxon>
        <taxon>Bacillati</taxon>
        <taxon>Bacillota</taxon>
        <taxon>Clostridia</taxon>
        <taxon>Eubacteriales</taxon>
        <taxon>Oscillospiraceae</taxon>
        <taxon>Ruminiclostridium</taxon>
    </lineage>
</organism>
<evidence type="ECO:0000313" key="2">
    <source>
        <dbReference type="EMBL" id="ACL75444.1"/>
    </source>
</evidence>
<keyword evidence="1" id="KW-1133">Transmembrane helix</keyword>
<proteinExistence type="predicted"/>
<keyword evidence="1" id="KW-0472">Membrane</keyword>
<reference evidence="2 3" key="1">
    <citation type="submission" date="2009-01" db="EMBL/GenBank/DDBJ databases">
        <title>Complete sequence of Clostridium cellulolyticum H10.</title>
        <authorList>
            <consortium name="US DOE Joint Genome Institute"/>
            <person name="Lucas S."/>
            <person name="Copeland A."/>
            <person name="Lapidus A."/>
            <person name="Glavina del Rio T."/>
            <person name="Dalin E."/>
            <person name="Tice H."/>
            <person name="Bruce D."/>
            <person name="Goodwin L."/>
            <person name="Pitluck S."/>
            <person name="Chertkov O."/>
            <person name="Saunders E."/>
            <person name="Brettin T."/>
            <person name="Detter J.C."/>
            <person name="Han C."/>
            <person name="Larimer F."/>
            <person name="Land M."/>
            <person name="Hauser L."/>
            <person name="Kyrpides N."/>
            <person name="Ivanova N."/>
            <person name="Zhou J."/>
            <person name="Richardson P."/>
        </authorList>
    </citation>
    <scope>NUCLEOTIDE SEQUENCE [LARGE SCALE GENOMIC DNA]</scope>
    <source>
        <strain evidence="3">ATCC 35319 / DSM 5812 / JCM 6584 / H10</strain>
    </source>
</reference>